<dbReference type="PANTHER" id="PTHR46033:SF16">
    <property type="entry name" value="AMINOTRANSFERASE-LIKE PLANT MOBILE DOMAIN-CONTAINING PROTEIN"/>
    <property type="match status" value="1"/>
</dbReference>
<dbReference type="PANTHER" id="PTHR46033">
    <property type="entry name" value="PROTEIN MAIN-LIKE 2"/>
    <property type="match status" value="1"/>
</dbReference>
<evidence type="ECO:0000259" key="2">
    <source>
        <dbReference type="Pfam" id="PF10536"/>
    </source>
</evidence>
<dbReference type="GO" id="GO:0010073">
    <property type="term" value="P:meristem maintenance"/>
    <property type="evidence" value="ECO:0007669"/>
    <property type="project" value="InterPro"/>
</dbReference>
<feature type="domain" description="Aminotransferase-like plant mobile" evidence="2">
    <location>
        <begin position="164"/>
        <end position="473"/>
    </location>
</feature>
<dbReference type="Pfam" id="PF10536">
    <property type="entry name" value="PMD"/>
    <property type="match status" value="1"/>
</dbReference>
<feature type="compositionally biased region" description="Basic residues" evidence="1">
    <location>
        <begin position="541"/>
        <end position="562"/>
    </location>
</feature>
<dbReference type="AlphaFoldDB" id="A0A2N9HG76"/>
<proteinExistence type="predicted"/>
<organism evidence="3">
    <name type="scientific">Fagus sylvatica</name>
    <name type="common">Beechnut</name>
    <dbReference type="NCBI Taxonomy" id="28930"/>
    <lineage>
        <taxon>Eukaryota</taxon>
        <taxon>Viridiplantae</taxon>
        <taxon>Streptophyta</taxon>
        <taxon>Embryophyta</taxon>
        <taxon>Tracheophyta</taxon>
        <taxon>Spermatophyta</taxon>
        <taxon>Magnoliopsida</taxon>
        <taxon>eudicotyledons</taxon>
        <taxon>Gunneridae</taxon>
        <taxon>Pentapetalae</taxon>
        <taxon>rosids</taxon>
        <taxon>fabids</taxon>
        <taxon>Fagales</taxon>
        <taxon>Fagaceae</taxon>
        <taxon>Fagus</taxon>
    </lineage>
</organism>
<feature type="region of interest" description="Disordered" evidence="1">
    <location>
        <begin position="1"/>
        <end position="34"/>
    </location>
</feature>
<feature type="region of interest" description="Disordered" evidence="1">
    <location>
        <begin position="860"/>
        <end position="880"/>
    </location>
</feature>
<name>A0A2N9HG76_FAGSY</name>
<dbReference type="InterPro" id="IPR044824">
    <property type="entry name" value="MAIN-like"/>
</dbReference>
<evidence type="ECO:0000256" key="1">
    <source>
        <dbReference type="SAM" id="MobiDB-lite"/>
    </source>
</evidence>
<protein>
    <recommendedName>
        <fullName evidence="2">Aminotransferase-like plant mobile domain-containing protein</fullName>
    </recommendedName>
</protein>
<accession>A0A2N9HG76</accession>
<feature type="region of interest" description="Disordered" evidence="1">
    <location>
        <begin position="537"/>
        <end position="687"/>
    </location>
</feature>
<reference evidence="3" key="1">
    <citation type="submission" date="2018-02" db="EMBL/GenBank/DDBJ databases">
        <authorList>
            <person name="Cohen D.B."/>
            <person name="Kent A.D."/>
        </authorList>
    </citation>
    <scope>NUCLEOTIDE SEQUENCE</scope>
</reference>
<gene>
    <name evidence="3" type="ORF">FSB_LOCUS38830</name>
</gene>
<feature type="compositionally biased region" description="Polar residues" evidence="1">
    <location>
        <begin position="638"/>
        <end position="655"/>
    </location>
</feature>
<evidence type="ECO:0000313" key="3">
    <source>
        <dbReference type="EMBL" id="SPD10948.1"/>
    </source>
</evidence>
<dbReference type="EMBL" id="OIVN01003397">
    <property type="protein sequence ID" value="SPD10948.1"/>
    <property type="molecule type" value="Genomic_DNA"/>
</dbReference>
<feature type="compositionally biased region" description="Low complexity" evidence="1">
    <location>
        <begin position="575"/>
        <end position="589"/>
    </location>
</feature>
<dbReference type="InterPro" id="IPR019557">
    <property type="entry name" value="AminoTfrase-like_pln_mobile"/>
</dbReference>
<sequence>MASSSLIPPTGSAPPLIIGEHPKTPAAGSMTSAETKVGVPIAPPSVPGEATNPREGFIFPLLDLWYEISSLFPCKSFDFPSSPEDWEWTTIEPEVMVDWACVPCLNEISDLLIQKGDIRLVPINFEFPCVVSKDWSHWVDLEILDHEFWDNLQKAGVHWSILISRSCGIFRDTEPLCEVLRRWCPAIHTFFFVWGELTLTLEDITNHWMLPIPGELSPSGIKLSAREEEIAMALRGYSSTRITGWPALFLHYEDVSVHRAAFIVYWLCKCIFGNSPYYAVNTFYIPLAVKISTGCCFPLASMFLGHLYSQLDLLHDCEVEGDSCHILVAAFNTIMLQTFLWEHFVNYIFATKDKAAAWGKFSNLPQRFLDLFLDFRDNLPLVYRWVGLKTWDHDLVTSLDFEENVLLRPYGEDHPGVEFTPYCPYRVKRQFGFDQDVPASLQEATPPFSSSAPFIRSRAFAYWEGKVNRIMIPSGHRFGFNTVSMNAYWQRLAHAMIRYVNSGRTYDNSQKLGFAEWDETRNGWVVYTTHFPVGWKESGSKKRAHSPKKASSKKTKAGKKSKYVALVPRPKKESATTSSETAVESAPAPLKAKGVATGSSKRKSAAVPPLESVGKQAASSKFGKKSVALRPFKDQRKPATSSSSPDEEQPSTVLTRSPPKKKKSVVPPPPSGAATRTRSKSASIIGRMSSKDFDTVVDDISTSSSDRDDPLAVATDQGEDMGRSFAAADVDDTLEATELNVESANLTRHDLAIVTHASHSFEYGHDDSDAVDSDAVPLSFSVPQIVLTSGVAVGSSAPMAYVMEGVSLFGATPRLGIIPAGGIIIPASRITSEVPSVGELGAASEVCSNINSAVSHGAQVEGTSSPVATTPAGGEHLDNIGTGDAIHMSEEDAEVGITSKITVASQLSRPIAGVGSSVGAGAVPSDSVPYLQQLTTKHGNFVAMFKLGAGFGGPMLSLLGSVLATMSKSDLGSVTKVQILAWKSVVQDLMEVGFDLGFMIGHLRQIAQHLFGKKISDEVQALQHQIALLQDSLAMLTTY</sequence>
<feature type="region of interest" description="Disordered" evidence="1">
    <location>
        <begin position="699"/>
        <end position="722"/>
    </location>
</feature>